<evidence type="ECO:0000256" key="1">
    <source>
        <dbReference type="SAM" id="MobiDB-lite"/>
    </source>
</evidence>
<dbReference type="EMBL" id="CP024310">
    <property type="protein sequence ID" value="AUX80473.1"/>
    <property type="molecule type" value="Genomic_DNA"/>
</dbReference>
<protein>
    <submittedName>
        <fullName evidence="3">Uncharacterized protein</fullName>
    </submittedName>
</protein>
<feature type="chain" id="PRO_5014701218" evidence="2">
    <location>
        <begin position="22"/>
        <end position="62"/>
    </location>
</feature>
<reference evidence="3 4" key="1">
    <citation type="submission" date="2017-10" db="EMBL/GenBank/DDBJ databases">
        <title>Analysis of the genome sequences of Rhizobium populations associated to common bean (phaseolus vulgaris).</title>
        <authorList>
            <person name="Bustos P."/>
            <person name="Santamaria R.I."/>
            <person name="Miranda-Sanchez F."/>
            <person name="Perez-Carrascal O."/>
            <person name="Juarez S."/>
            <person name="Lozano L."/>
            <person name="Martinez-Flores I."/>
            <person name="Vinuesa P."/>
            <person name="Martinez-Romero E."/>
            <person name="Cevallos M.A."/>
            <person name="Romero D."/>
            <person name="Davila G."/>
            <person name="Gonzalez V."/>
        </authorList>
    </citation>
    <scope>NUCLEOTIDE SEQUENCE [LARGE SCALE GENOMIC DNA]</scope>
    <source>
        <strain evidence="3 4">NXT3</strain>
        <plasmid evidence="4">Plasmid psfrenxt3c</plasmid>
    </source>
</reference>
<name>A0A2L0HG77_RHIFR</name>
<feature type="region of interest" description="Disordered" evidence="1">
    <location>
        <begin position="37"/>
        <end position="62"/>
    </location>
</feature>
<organism evidence="3 4">
    <name type="scientific">Rhizobium fredii</name>
    <name type="common">Sinorhizobium fredii</name>
    <dbReference type="NCBI Taxonomy" id="380"/>
    <lineage>
        <taxon>Bacteria</taxon>
        <taxon>Pseudomonadati</taxon>
        <taxon>Pseudomonadota</taxon>
        <taxon>Alphaproteobacteria</taxon>
        <taxon>Hyphomicrobiales</taxon>
        <taxon>Rhizobiaceae</taxon>
        <taxon>Sinorhizobium/Ensifer group</taxon>
        <taxon>Sinorhizobium</taxon>
    </lineage>
</organism>
<evidence type="ECO:0000313" key="3">
    <source>
        <dbReference type="EMBL" id="AUX80473.1"/>
    </source>
</evidence>
<feature type="signal peptide" evidence="2">
    <location>
        <begin position="1"/>
        <end position="21"/>
    </location>
</feature>
<keyword evidence="3" id="KW-0614">Plasmid</keyword>
<accession>A0A2L0HG77</accession>
<dbReference type="Proteomes" id="UP000239340">
    <property type="component" value="Plasmid pSfreNXT3c"/>
</dbReference>
<dbReference type="RefSeq" id="WP_097538664.1">
    <property type="nucleotide sequence ID" value="NZ_CP024310.1"/>
</dbReference>
<sequence length="62" mass="6320">MRVFVLVVGIMALAAAPCAWDTDLREASAIAALVGGATSSEQGPMQAKSSRDTPVALNGAFK</sequence>
<geneLocation type="plasmid" evidence="4">
    <name>psfrenxt3c</name>
</geneLocation>
<gene>
    <name evidence="3" type="ORF">NXT3_PC01321</name>
</gene>
<proteinExistence type="predicted"/>
<evidence type="ECO:0000313" key="4">
    <source>
        <dbReference type="Proteomes" id="UP000239340"/>
    </source>
</evidence>
<evidence type="ECO:0000256" key="2">
    <source>
        <dbReference type="SAM" id="SignalP"/>
    </source>
</evidence>
<keyword evidence="2" id="KW-0732">Signal</keyword>
<dbReference type="AlphaFoldDB" id="A0A2L0HG77"/>